<evidence type="ECO:0000256" key="1">
    <source>
        <dbReference type="ARBA" id="ARBA00022729"/>
    </source>
</evidence>
<keyword evidence="1" id="KW-0732">Signal</keyword>
<evidence type="ECO:0000313" key="3">
    <source>
        <dbReference type="EMBL" id="OYQ47452.1"/>
    </source>
</evidence>
<feature type="domain" description="Secretion system C-terminal sorting" evidence="2">
    <location>
        <begin position="213"/>
        <end position="278"/>
    </location>
</feature>
<protein>
    <recommendedName>
        <fullName evidence="2">Secretion system C-terminal sorting domain-containing protein</fullName>
    </recommendedName>
</protein>
<dbReference type="Proteomes" id="UP000216605">
    <property type="component" value="Unassembled WGS sequence"/>
</dbReference>
<name>A0A256A188_9FLAO</name>
<dbReference type="AlphaFoldDB" id="A0A256A188"/>
<gene>
    <name evidence="3" type="ORF">CHU92_01010</name>
</gene>
<dbReference type="EMBL" id="NOXV01000091">
    <property type="protein sequence ID" value="OYQ47452.1"/>
    <property type="molecule type" value="Genomic_DNA"/>
</dbReference>
<accession>A0A256A188</accession>
<evidence type="ECO:0000313" key="4">
    <source>
        <dbReference type="Proteomes" id="UP000216605"/>
    </source>
</evidence>
<evidence type="ECO:0000259" key="2">
    <source>
        <dbReference type="Pfam" id="PF18962"/>
    </source>
</evidence>
<reference evidence="3 4" key="1">
    <citation type="submission" date="2017-07" db="EMBL/GenBank/DDBJ databases">
        <title>Flavobacterium cyanobacteriorum sp. nov., isolated from cyanobacterial aggregates in a eutrophic lake.</title>
        <authorList>
            <person name="Cai H."/>
        </authorList>
    </citation>
    <scope>NUCLEOTIDE SEQUENCE [LARGE SCALE GENOMIC DNA]</scope>
    <source>
        <strain evidence="3 4">TH021</strain>
    </source>
</reference>
<sequence length="282" mass="30114">MVTFNKNTLAYSFVNVQNFQSVSFLGQFNNWVDVPMVTFDGITYTLSNFTVTAGGAKFRQTGSWAVNWGSTTFPSGVGVQDGADIPLAAGTYNITFNRQTGAYSFSYVTLSIIGNAAAGWNTDVPLITADGNLYTLENQVLTTGELKFRVNNNFGVANWGGTAFPSGTGVPDGPNIPVTAGTYNITFNRLTAAYSFEAVVNNTRDFEATGIMVYPNPAQNSWNFTFTAAERITLADISGKIILDKAVTGTSASIDASGLSSGLYFATVYSGNSLKVIKLVKN</sequence>
<dbReference type="InterPro" id="IPR026444">
    <property type="entry name" value="Secre_tail"/>
</dbReference>
<organism evidence="3 4">
    <name type="scientific">Flavobacterium cyanobacteriorum</name>
    <dbReference type="NCBI Taxonomy" id="2022802"/>
    <lineage>
        <taxon>Bacteria</taxon>
        <taxon>Pseudomonadati</taxon>
        <taxon>Bacteroidota</taxon>
        <taxon>Flavobacteriia</taxon>
        <taxon>Flavobacteriales</taxon>
        <taxon>Flavobacteriaceae</taxon>
        <taxon>Flavobacterium</taxon>
    </lineage>
</organism>
<dbReference type="NCBIfam" id="TIGR04183">
    <property type="entry name" value="Por_Secre_tail"/>
    <property type="match status" value="1"/>
</dbReference>
<keyword evidence="4" id="KW-1185">Reference proteome</keyword>
<dbReference type="Gene3D" id="2.60.40.3620">
    <property type="match status" value="2"/>
</dbReference>
<dbReference type="Pfam" id="PF18962">
    <property type="entry name" value="Por_Secre_tail"/>
    <property type="match status" value="1"/>
</dbReference>
<proteinExistence type="predicted"/>
<comment type="caution">
    <text evidence="3">The sequence shown here is derived from an EMBL/GenBank/DDBJ whole genome shotgun (WGS) entry which is preliminary data.</text>
</comment>